<dbReference type="AlphaFoldDB" id="A0A246G7A0"/>
<accession>A0A246G7A0</accession>
<organism evidence="1 2">
    <name type="scientific">Flavobacterium columnare</name>
    <dbReference type="NCBI Taxonomy" id="996"/>
    <lineage>
        <taxon>Bacteria</taxon>
        <taxon>Pseudomonadati</taxon>
        <taxon>Bacteroidota</taxon>
        <taxon>Flavobacteriia</taxon>
        <taxon>Flavobacteriales</taxon>
        <taxon>Flavobacteriaceae</taxon>
        <taxon>Flavobacterium</taxon>
    </lineage>
</organism>
<gene>
    <name evidence="1" type="ORF">BWK62_14710</name>
</gene>
<comment type="caution">
    <text evidence="1">The sequence shown here is derived from an EMBL/GenBank/DDBJ whole genome shotgun (WGS) entry which is preliminary data.</text>
</comment>
<proteinExistence type="predicted"/>
<reference evidence="1 2" key="1">
    <citation type="journal article" date="2017" name="Infect. Genet. Evol.">
        <title>Comparative genome analysis of fish pathogen Flavobacterium columnare reveals extensive sequence diversity within the species.</title>
        <authorList>
            <person name="Kayansamruaj P."/>
            <person name="Dong H.T."/>
            <person name="Hirono I."/>
            <person name="Kondo H."/>
            <person name="Senapin S."/>
            <person name="Rodkhum C."/>
        </authorList>
    </citation>
    <scope>NUCLEOTIDE SEQUENCE [LARGE SCALE GENOMIC DNA]</scope>
    <source>
        <strain evidence="1 2">1214</strain>
    </source>
</reference>
<name>A0A246G7A0_9FLAO</name>
<dbReference type="EMBL" id="MTCY01000080">
    <property type="protein sequence ID" value="OWP74274.1"/>
    <property type="molecule type" value="Genomic_DNA"/>
</dbReference>
<evidence type="ECO:0000313" key="2">
    <source>
        <dbReference type="Proteomes" id="UP000198034"/>
    </source>
</evidence>
<sequence>MQYNSTIAQRAKAFELWGAEKWEDLFDYFHADPNKLINDGWPPYDGFYKIEKTVTGQQIKTEIGTLFFDRFQTKYNGSAQDKLGGGFASPVNNSMYNQVDNVFTYDARALMDDLEEGTYYFKFRLKNTEGITFDVGPAIPWKTKAGKKVLGGATQVRLKGMKFNAIENKIDIIQQSRLLSGNKWEHLIEDTRESVNKVMNKNINCD</sequence>
<dbReference type="Proteomes" id="UP000198034">
    <property type="component" value="Unassembled WGS sequence"/>
</dbReference>
<protein>
    <submittedName>
        <fullName evidence="1">Uncharacterized protein</fullName>
    </submittedName>
</protein>
<evidence type="ECO:0000313" key="1">
    <source>
        <dbReference type="EMBL" id="OWP74274.1"/>
    </source>
</evidence>